<dbReference type="AlphaFoldDB" id="A0A4C2A2Z2"/>
<dbReference type="InterPro" id="IPR043502">
    <property type="entry name" value="DNA/RNA_pol_sf"/>
</dbReference>
<organism evidence="1 2">
    <name type="scientific">Eumeta variegata</name>
    <name type="common">Bagworm moth</name>
    <name type="synonym">Eumeta japonica</name>
    <dbReference type="NCBI Taxonomy" id="151549"/>
    <lineage>
        <taxon>Eukaryota</taxon>
        <taxon>Metazoa</taxon>
        <taxon>Ecdysozoa</taxon>
        <taxon>Arthropoda</taxon>
        <taxon>Hexapoda</taxon>
        <taxon>Insecta</taxon>
        <taxon>Pterygota</taxon>
        <taxon>Neoptera</taxon>
        <taxon>Endopterygota</taxon>
        <taxon>Lepidoptera</taxon>
        <taxon>Glossata</taxon>
        <taxon>Ditrysia</taxon>
        <taxon>Tineoidea</taxon>
        <taxon>Psychidae</taxon>
        <taxon>Oiketicinae</taxon>
        <taxon>Eumeta</taxon>
    </lineage>
</organism>
<comment type="caution">
    <text evidence="1">The sequence shown here is derived from an EMBL/GenBank/DDBJ whole genome shotgun (WGS) entry which is preliminary data.</text>
</comment>
<evidence type="ECO:0000313" key="2">
    <source>
        <dbReference type="Proteomes" id="UP000299102"/>
    </source>
</evidence>
<dbReference type="EMBL" id="BGZK01002502">
    <property type="protein sequence ID" value="GBP94418.1"/>
    <property type="molecule type" value="Genomic_DNA"/>
</dbReference>
<protein>
    <submittedName>
        <fullName evidence="1">Uncharacterized protein</fullName>
    </submittedName>
</protein>
<name>A0A4C2A2Z2_EUMVA</name>
<accession>A0A4C2A2Z2</accession>
<dbReference type="Proteomes" id="UP000299102">
    <property type="component" value="Unassembled WGS sequence"/>
</dbReference>
<gene>
    <name evidence="1" type="ORF">EVAR_68203_1</name>
</gene>
<dbReference type="OrthoDB" id="5985335at2759"/>
<reference evidence="1 2" key="1">
    <citation type="journal article" date="2019" name="Commun. Biol.">
        <title>The bagworm genome reveals a unique fibroin gene that provides high tensile strength.</title>
        <authorList>
            <person name="Kono N."/>
            <person name="Nakamura H."/>
            <person name="Ohtoshi R."/>
            <person name="Tomita M."/>
            <person name="Numata K."/>
            <person name="Arakawa K."/>
        </authorList>
    </citation>
    <scope>NUCLEOTIDE SEQUENCE [LARGE SCALE GENOMIC DNA]</scope>
</reference>
<dbReference type="SUPFAM" id="SSF56672">
    <property type="entry name" value="DNA/RNA polymerases"/>
    <property type="match status" value="1"/>
</dbReference>
<sequence>MPVFRIELFKCEFFSPRITYLGHVVDKDGSHPRGEKIKAIADPPRSDRGLTAESVFEIRCGKLVPRLSATFYTGKLSIPQTAASCSQRYAARSAAHGHNANATADALSRPPLTSDARAKRVNAIYVLANNGSGTIKVRCSLRIILFTRAGVIALFLKTTCVASALEHTDRWRP</sequence>
<evidence type="ECO:0000313" key="1">
    <source>
        <dbReference type="EMBL" id="GBP94418.1"/>
    </source>
</evidence>
<dbReference type="GO" id="GO:0071897">
    <property type="term" value="P:DNA biosynthetic process"/>
    <property type="evidence" value="ECO:0007669"/>
    <property type="project" value="UniProtKB-ARBA"/>
</dbReference>
<keyword evidence="2" id="KW-1185">Reference proteome</keyword>
<proteinExistence type="predicted"/>